<dbReference type="PANTHER" id="PTHR30419">
    <property type="entry name" value="HTH-TYPE TRANSCRIPTIONAL REGULATOR YBHD"/>
    <property type="match status" value="1"/>
</dbReference>
<dbReference type="PANTHER" id="PTHR30419:SF24">
    <property type="entry name" value="HTH-TYPE TRANSCRIPTIONAL REGULATOR CZCR"/>
    <property type="match status" value="1"/>
</dbReference>
<dbReference type="Proteomes" id="UP000479114">
    <property type="component" value="Chromosome"/>
</dbReference>
<keyword evidence="2" id="KW-0805">Transcription regulation</keyword>
<keyword evidence="3" id="KW-0238">DNA-binding</keyword>
<dbReference type="InterPro" id="IPR036390">
    <property type="entry name" value="WH_DNA-bd_sf"/>
</dbReference>
<dbReference type="Gene3D" id="1.10.10.10">
    <property type="entry name" value="Winged helix-like DNA-binding domain superfamily/Winged helix DNA-binding domain"/>
    <property type="match status" value="1"/>
</dbReference>
<dbReference type="GO" id="GO:0003677">
    <property type="term" value="F:DNA binding"/>
    <property type="evidence" value="ECO:0007669"/>
    <property type="project" value="UniProtKB-KW"/>
</dbReference>
<feature type="domain" description="HTH lysR-type" evidence="5">
    <location>
        <begin position="1"/>
        <end position="59"/>
    </location>
</feature>
<gene>
    <name evidence="6" type="ORF">GZH47_01800</name>
</gene>
<dbReference type="Pfam" id="PF00126">
    <property type="entry name" value="HTH_1"/>
    <property type="match status" value="1"/>
</dbReference>
<evidence type="ECO:0000313" key="6">
    <source>
        <dbReference type="EMBL" id="QHW29696.1"/>
    </source>
</evidence>
<dbReference type="InterPro" id="IPR005119">
    <property type="entry name" value="LysR_subst-bd"/>
</dbReference>
<evidence type="ECO:0000313" key="7">
    <source>
        <dbReference type="Proteomes" id="UP000479114"/>
    </source>
</evidence>
<organism evidence="6 7">
    <name type="scientific">Paenibacillus rhizovicinus</name>
    <dbReference type="NCBI Taxonomy" id="2704463"/>
    <lineage>
        <taxon>Bacteria</taxon>
        <taxon>Bacillati</taxon>
        <taxon>Bacillota</taxon>
        <taxon>Bacilli</taxon>
        <taxon>Bacillales</taxon>
        <taxon>Paenibacillaceae</taxon>
        <taxon>Paenibacillus</taxon>
    </lineage>
</organism>
<dbReference type="AlphaFoldDB" id="A0A6C0NUT8"/>
<evidence type="ECO:0000259" key="5">
    <source>
        <dbReference type="PROSITE" id="PS50931"/>
    </source>
</evidence>
<dbReference type="InterPro" id="IPR050950">
    <property type="entry name" value="HTH-type_LysR_regulators"/>
</dbReference>
<dbReference type="Gene3D" id="3.40.190.290">
    <property type="match status" value="1"/>
</dbReference>
<proteinExistence type="inferred from homology"/>
<keyword evidence="4" id="KW-0804">Transcription</keyword>
<sequence>MNHSQLSLFVKIAESGSFTKAGQELHMTQPAVSRAISTLEAELDVNLLIRDRKNGVLLTDIGKRLLVVFRDILNGYEKVDQEIKAEKGFEVGTIRIGAFPAVSARFLPSILRVLGGKYPGLKFILHEGTIDEIRGWLASRYIDVGWIIPPSEELETVPFLRDQLSLLLRDDDPLQEKDVISIQDLEQAPLILCRGGFDTPIIEWFHNNDVALRMEFAVQNVSTALSMVQEGLGLAILSDTAMTFSVLPPNVRIRKIEPQPFRDICLAVPSMKEASLAVRLFIQTALELNRTDGEL</sequence>
<dbReference type="InterPro" id="IPR000847">
    <property type="entry name" value="LysR_HTH_N"/>
</dbReference>
<dbReference type="GO" id="GO:0003700">
    <property type="term" value="F:DNA-binding transcription factor activity"/>
    <property type="evidence" value="ECO:0007669"/>
    <property type="project" value="InterPro"/>
</dbReference>
<dbReference type="PROSITE" id="PS50931">
    <property type="entry name" value="HTH_LYSR"/>
    <property type="match status" value="1"/>
</dbReference>
<dbReference type="FunFam" id="1.10.10.10:FF:000001">
    <property type="entry name" value="LysR family transcriptional regulator"/>
    <property type="match status" value="1"/>
</dbReference>
<dbReference type="KEGG" id="prz:GZH47_01800"/>
<reference evidence="6 7" key="1">
    <citation type="submission" date="2020-02" db="EMBL/GenBank/DDBJ databases">
        <title>Paenibacillus sp. nov., isolated from rhizosphere soil of tomato.</title>
        <authorList>
            <person name="Weon H.-Y."/>
            <person name="Lee S.A."/>
        </authorList>
    </citation>
    <scope>NUCLEOTIDE SEQUENCE [LARGE SCALE GENOMIC DNA]</scope>
    <source>
        <strain evidence="6 7">14171R-81</strain>
    </source>
</reference>
<dbReference type="SUPFAM" id="SSF46785">
    <property type="entry name" value="Winged helix' DNA-binding domain"/>
    <property type="match status" value="1"/>
</dbReference>
<dbReference type="Pfam" id="PF03466">
    <property type="entry name" value="LysR_substrate"/>
    <property type="match status" value="1"/>
</dbReference>
<dbReference type="InterPro" id="IPR036388">
    <property type="entry name" value="WH-like_DNA-bd_sf"/>
</dbReference>
<evidence type="ECO:0000256" key="1">
    <source>
        <dbReference type="ARBA" id="ARBA00009437"/>
    </source>
</evidence>
<evidence type="ECO:0000256" key="4">
    <source>
        <dbReference type="ARBA" id="ARBA00023163"/>
    </source>
</evidence>
<protein>
    <submittedName>
        <fullName evidence="6">LysR family transcriptional regulator</fullName>
    </submittedName>
</protein>
<comment type="similarity">
    <text evidence="1">Belongs to the LysR transcriptional regulatory family.</text>
</comment>
<dbReference type="PRINTS" id="PR00039">
    <property type="entry name" value="HTHLYSR"/>
</dbReference>
<dbReference type="CDD" id="cd05466">
    <property type="entry name" value="PBP2_LTTR_substrate"/>
    <property type="match status" value="1"/>
</dbReference>
<evidence type="ECO:0000256" key="2">
    <source>
        <dbReference type="ARBA" id="ARBA00023015"/>
    </source>
</evidence>
<dbReference type="SUPFAM" id="SSF53850">
    <property type="entry name" value="Periplasmic binding protein-like II"/>
    <property type="match status" value="1"/>
</dbReference>
<name>A0A6C0NUT8_9BACL</name>
<keyword evidence="7" id="KW-1185">Reference proteome</keyword>
<dbReference type="EMBL" id="CP048286">
    <property type="protein sequence ID" value="QHW29696.1"/>
    <property type="molecule type" value="Genomic_DNA"/>
</dbReference>
<accession>A0A6C0NUT8</accession>
<dbReference type="RefSeq" id="WP_162638265.1">
    <property type="nucleotide sequence ID" value="NZ_CP048286.1"/>
</dbReference>
<dbReference type="GO" id="GO:0005829">
    <property type="term" value="C:cytosol"/>
    <property type="evidence" value="ECO:0007669"/>
    <property type="project" value="TreeGrafter"/>
</dbReference>
<evidence type="ECO:0000256" key="3">
    <source>
        <dbReference type="ARBA" id="ARBA00023125"/>
    </source>
</evidence>